<keyword evidence="2" id="KW-1185">Reference proteome</keyword>
<accession>A0A2A3E2A2</accession>
<dbReference type="AlphaFoldDB" id="A0A2A3E2A2"/>
<protein>
    <submittedName>
        <fullName evidence="1">Uncharacterized protein</fullName>
    </submittedName>
</protein>
<dbReference type="EMBL" id="KZ288430">
    <property type="protein sequence ID" value="PBC25825.1"/>
    <property type="molecule type" value="Genomic_DNA"/>
</dbReference>
<dbReference type="Proteomes" id="UP000242457">
    <property type="component" value="Unassembled WGS sequence"/>
</dbReference>
<reference evidence="1 2" key="1">
    <citation type="submission" date="2014-07" db="EMBL/GenBank/DDBJ databases">
        <title>Genomic and transcriptomic analysis on Apis cerana provide comprehensive insights into honey bee biology.</title>
        <authorList>
            <person name="Diao Q."/>
            <person name="Sun L."/>
            <person name="Zheng H."/>
            <person name="Zheng H."/>
            <person name="Xu S."/>
            <person name="Wang S."/>
            <person name="Zeng Z."/>
            <person name="Hu F."/>
            <person name="Su S."/>
            <person name="Wu J."/>
        </authorList>
    </citation>
    <scope>NUCLEOTIDE SEQUENCE [LARGE SCALE GENOMIC DNA]</scope>
    <source>
        <tissue evidence="1">Pupae without intestine</tissue>
    </source>
</reference>
<proteinExistence type="predicted"/>
<evidence type="ECO:0000313" key="1">
    <source>
        <dbReference type="EMBL" id="PBC25825.1"/>
    </source>
</evidence>
<name>A0A2A3E2A2_APICC</name>
<organism evidence="1 2">
    <name type="scientific">Apis cerana cerana</name>
    <name type="common">Oriental honeybee</name>
    <dbReference type="NCBI Taxonomy" id="94128"/>
    <lineage>
        <taxon>Eukaryota</taxon>
        <taxon>Metazoa</taxon>
        <taxon>Ecdysozoa</taxon>
        <taxon>Arthropoda</taxon>
        <taxon>Hexapoda</taxon>
        <taxon>Insecta</taxon>
        <taxon>Pterygota</taxon>
        <taxon>Neoptera</taxon>
        <taxon>Endopterygota</taxon>
        <taxon>Hymenoptera</taxon>
        <taxon>Apocrita</taxon>
        <taxon>Aculeata</taxon>
        <taxon>Apoidea</taxon>
        <taxon>Anthophila</taxon>
        <taxon>Apidae</taxon>
        <taxon>Apis</taxon>
    </lineage>
</organism>
<sequence length="96" mass="11784">MIFTLTSRGDSQRRMHNIYDDHRKELEVVTRLSESDYEDVVLMIRRKELKVILEPSKPIYRRAHSTYRTYFRLVDIDWLSEIKHQSDRFLQLLRDD</sequence>
<gene>
    <name evidence="1" type="ORF">APICC_01583</name>
</gene>
<evidence type="ECO:0000313" key="2">
    <source>
        <dbReference type="Proteomes" id="UP000242457"/>
    </source>
</evidence>